<dbReference type="InterPro" id="IPR039672">
    <property type="entry name" value="MFS_2"/>
</dbReference>
<reference evidence="3" key="1">
    <citation type="submission" date="2022-02" db="EMBL/GenBank/DDBJ databases">
        <title>Emergence and expansion in Europe of a Vibrio aestuarianus clonal complex pathogenic for oysters.</title>
        <authorList>
            <person name="Mesnil A."/>
            <person name="Travers M.-A."/>
        </authorList>
    </citation>
    <scope>NUCLEOTIDE SEQUENCE</scope>
    <source>
        <strain evidence="3">19_064_15T1</strain>
    </source>
</reference>
<evidence type="ECO:0000313" key="4">
    <source>
        <dbReference type="Proteomes" id="UP001140978"/>
    </source>
</evidence>
<feature type="transmembrane region" description="Helical" evidence="2">
    <location>
        <begin position="228"/>
        <end position="252"/>
    </location>
</feature>
<dbReference type="GO" id="GO:0005886">
    <property type="term" value="C:plasma membrane"/>
    <property type="evidence" value="ECO:0007669"/>
    <property type="project" value="TreeGrafter"/>
</dbReference>
<sequence>MSTQRMTILQKIGFGFGDSAINLSMISAGMLIYAFHVQIVGLTPVDAGWLLLLVRIIDAVTDPAMGWVTNRYKSRFGHYRHWIGFAAIPMGLSMYLMFTTVGDTYNVKLMWAYATYIFNTLMFTMVTIPYISMIGVITDNPEERITANAWRFTMAKTATLLCTSLVPFWVTSQADQVSGYATSFAILGIIGAACLLFCSFTTREHVEIEPNKTPLKEQLKSLLKNDQWIVLCLACVTLMLAFLVRGNIAFIYGTEFAGASFGVQISIFLGMWSVGGILAAIVSKKLTKRFCKLKVFRGSMY</sequence>
<feature type="transmembrane region" description="Helical" evidence="2">
    <location>
        <begin position="47"/>
        <end position="69"/>
    </location>
</feature>
<feature type="non-terminal residue" evidence="3">
    <location>
        <position position="301"/>
    </location>
</feature>
<evidence type="ECO:0000313" key="3">
    <source>
        <dbReference type="EMBL" id="MDE1348522.1"/>
    </source>
</evidence>
<dbReference type="EMBL" id="JAKNAX010000184">
    <property type="protein sequence ID" value="MDE1348522.1"/>
    <property type="molecule type" value="Genomic_DNA"/>
</dbReference>
<accession>A0A9X4FI30</accession>
<feature type="transmembrane region" description="Helical" evidence="2">
    <location>
        <begin position="81"/>
        <end position="98"/>
    </location>
</feature>
<dbReference type="GO" id="GO:0015293">
    <property type="term" value="F:symporter activity"/>
    <property type="evidence" value="ECO:0007669"/>
    <property type="project" value="InterPro"/>
</dbReference>
<dbReference type="PANTHER" id="PTHR11328">
    <property type="entry name" value="MAJOR FACILITATOR SUPERFAMILY DOMAIN-CONTAINING PROTEIN"/>
    <property type="match status" value="1"/>
</dbReference>
<feature type="transmembrane region" description="Helical" evidence="2">
    <location>
        <begin position="12"/>
        <end position="35"/>
    </location>
</feature>
<dbReference type="SUPFAM" id="SSF103473">
    <property type="entry name" value="MFS general substrate transporter"/>
    <property type="match status" value="1"/>
</dbReference>
<organism evidence="3 4">
    <name type="scientific">Vibrio aestuarianus</name>
    <dbReference type="NCBI Taxonomy" id="28171"/>
    <lineage>
        <taxon>Bacteria</taxon>
        <taxon>Pseudomonadati</taxon>
        <taxon>Pseudomonadota</taxon>
        <taxon>Gammaproteobacteria</taxon>
        <taxon>Vibrionales</taxon>
        <taxon>Vibrionaceae</taxon>
        <taxon>Vibrio</taxon>
    </lineage>
</organism>
<dbReference type="PANTHER" id="PTHR11328:SF24">
    <property type="entry name" value="MAJOR FACILITATOR SUPERFAMILY (MFS) PROFILE DOMAIN-CONTAINING PROTEIN"/>
    <property type="match status" value="1"/>
</dbReference>
<dbReference type="Gene3D" id="1.20.1250.20">
    <property type="entry name" value="MFS general substrate transporter like domains"/>
    <property type="match status" value="1"/>
</dbReference>
<dbReference type="Pfam" id="PF13347">
    <property type="entry name" value="MFS_2"/>
    <property type="match status" value="1"/>
</dbReference>
<protein>
    <submittedName>
        <fullName evidence="3">MFS transporter</fullName>
    </submittedName>
</protein>
<keyword evidence="2" id="KW-0812">Transmembrane</keyword>
<dbReference type="GO" id="GO:0008643">
    <property type="term" value="P:carbohydrate transport"/>
    <property type="evidence" value="ECO:0007669"/>
    <property type="project" value="InterPro"/>
</dbReference>
<comment type="similarity">
    <text evidence="1">Belongs to the sodium:galactoside symporter (TC 2.A.2) family.</text>
</comment>
<feature type="transmembrane region" description="Helical" evidence="2">
    <location>
        <begin position="258"/>
        <end position="282"/>
    </location>
</feature>
<gene>
    <name evidence="3" type="ORF">L9X51_19385</name>
</gene>
<evidence type="ECO:0000256" key="2">
    <source>
        <dbReference type="SAM" id="Phobius"/>
    </source>
</evidence>
<dbReference type="InterPro" id="IPR036259">
    <property type="entry name" value="MFS_trans_sf"/>
</dbReference>
<name>A0A9X4FI30_9VIBR</name>
<feature type="transmembrane region" description="Helical" evidence="2">
    <location>
        <begin position="110"/>
        <end position="137"/>
    </location>
</feature>
<feature type="transmembrane region" description="Helical" evidence="2">
    <location>
        <begin position="177"/>
        <end position="198"/>
    </location>
</feature>
<keyword evidence="2" id="KW-0472">Membrane</keyword>
<dbReference type="RefSeq" id="WP_274676410.1">
    <property type="nucleotide sequence ID" value="NZ_JAKNAX010000184.1"/>
</dbReference>
<feature type="transmembrane region" description="Helical" evidence="2">
    <location>
        <begin position="149"/>
        <end position="171"/>
    </location>
</feature>
<evidence type="ECO:0000256" key="1">
    <source>
        <dbReference type="ARBA" id="ARBA00009617"/>
    </source>
</evidence>
<dbReference type="Proteomes" id="UP001140978">
    <property type="component" value="Unassembled WGS sequence"/>
</dbReference>
<keyword evidence="2" id="KW-1133">Transmembrane helix</keyword>
<comment type="caution">
    <text evidence="3">The sequence shown here is derived from an EMBL/GenBank/DDBJ whole genome shotgun (WGS) entry which is preliminary data.</text>
</comment>
<proteinExistence type="inferred from homology"/>
<dbReference type="AlphaFoldDB" id="A0A9X4FI30"/>